<accession>A0A0F9VP61</accession>
<reference evidence="1" key="1">
    <citation type="journal article" date="2015" name="Nature">
        <title>Complex archaea that bridge the gap between prokaryotes and eukaryotes.</title>
        <authorList>
            <person name="Spang A."/>
            <person name="Saw J.H."/>
            <person name="Jorgensen S.L."/>
            <person name="Zaremba-Niedzwiedzka K."/>
            <person name="Martijn J."/>
            <person name="Lind A.E."/>
            <person name="van Eijk R."/>
            <person name="Schleper C."/>
            <person name="Guy L."/>
            <person name="Ettema T.J."/>
        </authorList>
    </citation>
    <scope>NUCLEOTIDE SEQUENCE</scope>
</reference>
<dbReference type="InterPro" id="IPR031009">
    <property type="entry name" value="Tcm_partner"/>
</dbReference>
<organism evidence="1">
    <name type="scientific">marine sediment metagenome</name>
    <dbReference type="NCBI Taxonomy" id="412755"/>
    <lineage>
        <taxon>unclassified sequences</taxon>
        <taxon>metagenomes</taxon>
        <taxon>ecological metagenomes</taxon>
    </lineage>
</organism>
<evidence type="ECO:0000313" key="1">
    <source>
        <dbReference type="EMBL" id="KKN67588.1"/>
    </source>
</evidence>
<gene>
    <name evidence="1" type="ORF">LCGC14_0459810</name>
</gene>
<name>A0A0F9VP61_9ZZZZ</name>
<sequence length="422" mass="49835">MPIEFHDDAIILSGILGTELKSKIIHKYYRVWWKITSGGKRNNYTWETSIVEMNAATGEIYIPKRNYTILGSAGAALELKFYNEEVKYPNLNLILVENDEECVYHLKNVINRRFPRAIINDDPSGFDRNTNQCVLIRRDVNEAVKAVKDLKIGGRTIYFFDPLLAIDLAPMMEVYKNRVKSPFNIGIEFIIFFFTSDWFLGRNKLVPLPISSDLSSWNEIEKETVNSLSNVLGDDLWFDQILIDGKIEIRMNNLTEEYQNRLYDLFRFVIPMPFAPKKEQVYHLFFCSNYYEGAKIITDFYSNETNNKWKPNHHEYYRKFKKLYENRISFPGGSSRPIEWKVLWRIITYYRLGKFDDECRDLIEKAQTKSKLLKTINWLKSEGYVRNYSSSRFEINWEKITINLGLEPPPPFEPLINEDFIE</sequence>
<proteinExistence type="predicted"/>
<protein>
    <recommendedName>
        <fullName evidence="2">Three-Cys-motif partner protein TcmP</fullName>
    </recommendedName>
</protein>
<dbReference type="EMBL" id="LAZR01000470">
    <property type="protein sequence ID" value="KKN67588.1"/>
    <property type="molecule type" value="Genomic_DNA"/>
</dbReference>
<comment type="caution">
    <text evidence="1">The sequence shown here is derived from an EMBL/GenBank/DDBJ whole genome shotgun (WGS) entry which is preliminary data.</text>
</comment>
<dbReference type="AlphaFoldDB" id="A0A0F9VP61"/>
<dbReference type="NCBIfam" id="TIGR04474">
    <property type="entry name" value="tcm_partner"/>
    <property type="match status" value="1"/>
</dbReference>
<evidence type="ECO:0008006" key="2">
    <source>
        <dbReference type="Google" id="ProtNLM"/>
    </source>
</evidence>